<dbReference type="Gene3D" id="3.40.50.620">
    <property type="entry name" value="HUPs"/>
    <property type="match status" value="1"/>
</dbReference>
<evidence type="ECO:0000256" key="4">
    <source>
        <dbReference type="ARBA" id="ARBA00022741"/>
    </source>
</evidence>
<evidence type="ECO:0000259" key="7">
    <source>
        <dbReference type="Pfam" id="PF01171"/>
    </source>
</evidence>
<dbReference type="AlphaFoldDB" id="A0A1E3NG79"/>
<evidence type="ECO:0000313" key="8">
    <source>
        <dbReference type="EMBL" id="ODQ45150.1"/>
    </source>
</evidence>
<dbReference type="OrthoDB" id="434144at2759"/>
<sequence>MGTIYDKFVNSLARLSKTGYRLPSRVALALSGGVDSVVLLNLLVRYKREIRPDLEIHALTVDHGLRAESTHEARRLQQVVLGEMAYPVAHEVLTIRTPISRRQVERHARDLRYGLLYAYCEQRGIRSVFMGHHLDDQLETYVMRLLSNSTLFGLAGIRPLAPGNLHGRHAVDLVRPLLGVTKADIYGHARAQSLTWFEDRTNADAGLTARNQLDTQLMSLTLRIGVRWEHFRAGLGPIDFLAMDRWIFNQVWLISPSRKYLYGYTKFDSNVLYDNRLFIIVGGSSKGARKAAVATDLQDLQCSHELKVQNFNMAQHSVADSLTRQLMLALGLDPELGPDWDLTFRPNWTAGSSKSVKRQMHKLTIRRP</sequence>
<evidence type="ECO:0000256" key="6">
    <source>
        <dbReference type="ARBA" id="ARBA00048539"/>
    </source>
</evidence>
<keyword evidence="5" id="KW-0067">ATP-binding</keyword>
<evidence type="ECO:0000256" key="3">
    <source>
        <dbReference type="ARBA" id="ARBA00022694"/>
    </source>
</evidence>
<dbReference type="GO" id="GO:0008033">
    <property type="term" value="P:tRNA processing"/>
    <property type="evidence" value="ECO:0007669"/>
    <property type="project" value="UniProtKB-KW"/>
</dbReference>
<dbReference type="Proteomes" id="UP000094455">
    <property type="component" value="Unassembled WGS sequence"/>
</dbReference>
<keyword evidence="4" id="KW-0547">Nucleotide-binding</keyword>
<evidence type="ECO:0000256" key="1">
    <source>
        <dbReference type="ARBA" id="ARBA00013267"/>
    </source>
</evidence>
<accession>A0A1E3NG79</accession>
<comment type="catalytic activity">
    <reaction evidence="6">
        <text>cytidine(34) in tRNA(Ile2) + L-lysine + ATP = lysidine(34) in tRNA(Ile2) + AMP + diphosphate + H(+)</text>
        <dbReference type="Rhea" id="RHEA:43744"/>
        <dbReference type="Rhea" id="RHEA-COMP:10625"/>
        <dbReference type="Rhea" id="RHEA-COMP:10670"/>
        <dbReference type="ChEBI" id="CHEBI:15378"/>
        <dbReference type="ChEBI" id="CHEBI:30616"/>
        <dbReference type="ChEBI" id="CHEBI:32551"/>
        <dbReference type="ChEBI" id="CHEBI:33019"/>
        <dbReference type="ChEBI" id="CHEBI:82748"/>
        <dbReference type="ChEBI" id="CHEBI:83665"/>
        <dbReference type="ChEBI" id="CHEBI:456215"/>
        <dbReference type="EC" id="6.3.4.19"/>
    </reaction>
</comment>
<dbReference type="GO" id="GO:0032267">
    <property type="term" value="F:tRNA(Ile)-lysidine synthase activity"/>
    <property type="evidence" value="ECO:0007669"/>
    <property type="project" value="UniProtKB-EC"/>
</dbReference>
<dbReference type="HAMAP" id="MF_01161">
    <property type="entry name" value="tRNA_Ile_lys_synt"/>
    <property type="match status" value="1"/>
</dbReference>
<organism evidence="8 9">
    <name type="scientific">Pichia membranifaciens NRRL Y-2026</name>
    <dbReference type="NCBI Taxonomy" id="763406"/>
    <lineage>
        <taxon>Eukaryota</taxon>
        <taxon>Fungi</taxon>
        <taxon>Dikarya</taxon>
        <taxon>Ascomycota</taxon>
        <taxon>Saccharomycotina</taxon>
        <taxon>Pichiomycetes</taxon>
        <taxon>Pichiales</taxon>
        <taxon>Pichiaceae</taxon>
        <taxon>Pichia</taxon>
    </lineage>
</organism>
<evidence type="ECO:0000313" key="9">
    <source>
        <dbReference type="Proteomes" id="UP000094455"/>
    </source>
</evidence>
<keyword evidence="3" id="KW-0819">tRNA processing</keyword>
<reference evidence="8 9" key="1">
    <citation type="journal article" date="2016" name="Proc. Natl. Acad. Sci. U.S.A.">
        <title>Comparative genomics of biotechnologically important yeasts.</title>
        <authorList>
            <person name="Riley R."/>
            <person name="Haridas S."/>
            <person name="Wolfe K.H."/>
            <person name="Lopes M.R."/>
            <person name="Hittinger C.T."/>
            <person name="Goeker M."/>
            <person name="Salamov A.A."/>
            <person name="Wisecaver J.H."/>
            <person name="Long T.M."/>
            <person name="Calvey C.H."/>
            <person name="Aerts A.L."/>
            <person name="Barry K.W."/>
            <person name="Choi C."/>
            <person name="Clum A."/>
            <person name="Coughlan A.Y."/>
            <person name="Deshpande S."/>
            <person name="Douglass A.P."/>
            <person name="Hanson S.J."/>
            <person name="Klenk H.-P."/>
            <person name="LaButti K.M."/>
            <person name="Lapidus A."/>
            <person name="Lindquist E.A."/>
            <person name="Lipzen A.M."/>
            <person name="Meier-Kolthoff J.P."/>
            <person name="Ohm R.A."/>
            <person name="Otillar R.P."/>
            <person name="Pangilinan J.L."/>
            <person name="Peng Y."/>
            <person name="Rokas A."/>
            <person name="Rosa C.A."/>
            <person name="Scheuner C."/>
            <person name="Sibirny A.A."/>
            <person name="Slot J.C."/>
            <person name="Stielow J.B."/>
            <person name="Sun H."/>
            <person name="Kurtzman C.P."/>
            <person name="Blackwell M."/>
            <person name="Grigoriev I.V."/>
            <person name="Jeffries T.W."/>
        </authorList>
    </citation>
    <scope>NUCLEOTIDE SEQUENCE [LARGE SCALE GENOMIC DNA]</scope>
    <source>
        <strain evidence="8 9">NRRL Y-2026</strain>
    </source>
</reference>
<dbReference type="InterPro" id="IPR012795">
    <property type="entry name" value="tRNA_Ile_lys_synt_N"/>
</dbReference>
<dbReference type="GeneID" id="30181310"/>
<keyword evidence="2" id="KW-0436">Ligase</keyword>
<dbReference type="CDD" id="cd01992">
    <property type="entry name" value="TilS_N"/>
    <property type="match status" value="1"/>
</dbReference>
<dbReference type="InterPro" id="IPR011063">
    <property type="entry name" value="TilS/TtcA_N"/>
</dbReference>
<dbReference type="Pfam" id="PF01171">
    <property type="entry name" value="ATP_bind_3"/>
    <property type="match status" value="1"/>
</dbReference>
<proteinExistence type="inferred from homology"/>
<dbReference type="STRING" id="763406.A0A1E3NG79"/>
<dbReference type="EC" id="6.3.4.19" evidence="1"/>
<keyword evidence="9" id="KW-1185">Reference proteome</keyword>
<dbReference type="RefSeq" id="XP_019016263.1">
    <property type="nucleotide sequence ID" value="XM_019164623.1"/>
</dbReference>
<evidence type="ECO:0000256" key="2">
    <source>
        <dbReference type="ARBA" id="ARBA00022598"/>
    </source>
</evidence>
<name>A0A1E3NG79_9ASCO</name>
<dbReference type="NCBIfam" id="TIGR02432">
    <property type="entry name" value="lysidine_TilS_N"/>
    <property type="match status" value="1"/>
</dbReference>
<protein>
    <recommendedName>
        <fullName evidence="1">tRNA(Ile)-lysidine synthetase</fullName>
        <ecNumber evidence="1">6.3.4.19</ecNumber>
    </recommendedName>
</protein>
<dbReference type="InterPro" id="IPR012094">
    <property type="entry name" value="tRNA_Ile_lys_synt"/>
</dbReference>
<dbReference type="GO" id="GO:0005524">
    <property type="term" value="F:ATP binding"/>
    <property type="evidence" value="ECO:0007669"/>
    <property type="project" value="UniProtKB-KW"/>
</dbReference>
<gene>
    <name evidence="8" type="ORF">PICMEDRAFT_73928</name>
</gene>
<dbReference type="PANTHER" id="PTHR43033">
    <property type="entry name" value="TRNA(ILE)-LYSIDINE SYNTHASE-RELATED"/>
    <property type="match status" value="1"/>
</dbReference>
<dbReference type="PANTHER" id="PTHR43033:SF1">
    <property type="entry name" value="TRNA(ILE)-LYSIDINE SYNTHASE-RELATED"/>
    <property type="match status" value="1"/>
</dbReference>
<evidence type="ECO:0000256" key="5">
    <source>
        <dbReference type="ARBA" id="ARBA00022840"/>
    </source>
</evidence>
<dbReference type="SUPFAM" id="SSF52402">
    <property type="entry name" value="Adenine nucleotide alpha hydrolases-like"/>
    <property type="match status" value="1"/>
</dbReference>
<feature type="domain" description="tRNA(Ile)-lysidine/2-thiocytidine synthase N-terminal" evidence="7">
    <location>
        <begin position="26"/>
        <end position="213"/>
    </location>
</feature>
<dbReference type="EMBL" id="KV454005">
    <property type="protein sequence ID" value="ODQ45150.1"/>
    <property type="molecule type" value="Genomic_DNA"/>
</dbReference>
<dbReference type="InterPro" id="IPR014729">
    <property type="entry name" value="Rossmann-like_a/b/a_fold"/>
</dbReference>